<dbReference type="AlphaFoldDB" id="A0AAJ0IDC0"/>
<organism evidence="2 3">
    <name type="scientific">Neurospora hispaniola</name>
    <dbReference type="NCBI Taxonomy" id="588809"/>
    <lineage>
        <taxon>Eukaryota</taxon>
        <taxon>Fungi</taxon>
        <taxon>Dikarya</taxon>
        <taxon>Ascomycota</taxon>
        <taxon>Pezizomycotina</taxon>
        <taxon>Sordariomycetes</taxon>
        <taxon>Sordariomycetidae</taxon>
        <taxon>Sordariales</taxon>
        <taxon>Sordariaceae</taxon>
        <taxon>Neurospora</taxon>
    </lineage>
</organism>
<evidence type="ECO:0000256" key="1">
    <source>
        <dbReference type="SAM" id="SignalP"/>
    </source>
</evidence>
<protein>
    <recommendedName>
        <fullName evidence="4">Secreted protein</fullName>
    </recommendedName>
</protein>
<feature type="signal peptide" evidence="1">
    <location>
        <begin position="1"/>
        <end position="24"/>
    </location>
</feature>
<name>A0AAJ0IDC0_9PEZI</name>
<evidence type="ECO:0008006" key="4">
    <source>
        <dbReference type="Google" id="ProtNLM"/>
    </source>
</evidence>
<proteinExistence type="predicted"/>
<evidence type="ECO:0000313" key="3">
    <source>
        <dbReference type="Proteomes" id="UP001285908"/>
    </source>
</evidence>
<comment type="caution">
    <text evidence="2">The sequence shown here is derived from an EMBL/GenBank/DDBJ whole genome shotgun (WGS) entry which is preliminary data.</text>
</comment>
<dbReference type="RefSeq" id="XP_062695933.1">
    <property type="nucleotide sequence ID" value="XM_062841969.1"/>
</dbReference>
<feature type="chain" id="PRO_5042534931" description="Secreted protein" evidence="1">
    <location>
        <begin position="25"/>
        <end position="79"/>
    </location>
</feature>
<gene>
    <name evidence="2" type="ORF">B0T23DRAFT_90039</name>
</gene>
<keyword evidence="3" id="KW-1185">Reference proteome</keyword>
<dbReference type="Proteomes" id="UP001285908">
    <property type="component" value="Unassembled WGS sequence"/>
</dbReference>
<evidence type="ECO:0000313" key="2">
    <source>
        <dbReference type="EMBL" id="KAK3497669.1"/>
    </source>
</evidence>
<accession>A0AAJ0IDC0</accession>
<keyword evidence="1" id="KW-0732">Signal</keyword>
<dbReference type="EMBL" id="JAULSX010000002">
    <property type="protein sequence ID" value="KAK3497669.1"/>
    <property type="molecule type" value="Genomic_DNA"/>
</dbReference>
<reference evidence="2 3" key="1">
    <citation type="journal article" date="2023" name="Mol. Phylogenet. Evol.">
        <title>Genome-scale phylogeny and comparative genomics of the fungal order Sordariales.</title>
        <authorList>
            <person name="Hensen N."/>
            <person name="Bonometti L."/>
            <person name="Westerberg I."/>
            <person name="Brannstrom I.O."/>
            <person name="Guillou S."/>
            <person name="Cros-Aarteil S."/>
            <person name="Calhoun S."/>
            <person name="Haridas S."/>
            <person name="Kuo A."/>
            <person name="Mondo S."/>
            <person name="Pangilinan J."/>
            <person name="Riley R."/>
            <person name="LaButti K."/>
            <person name="Andreopoulos B."/>
            <person name="Lipzen A."/>
            <person name="Chen C."/>
            <person name="Yan M."/>
            <person name="Daum C."/>
            <person name="Ng V."/>
            <person name="Clum A."/>
            <person name="Steindorff A."/>
            <person name="Ohm R.A."/>
            <person name="Martin F."/>
            <person name="Silar P."/>
            <person name="Natvig D.O."/>
            <person name="Lalanne C."/>
            <person name="Gautier V."/>
            <person name="Ament-Velasquez S.L."/>
            <person name="Kruys A."/>
            <person name="Hutchinson M.I."/>
            <person name="Powell A.J."/>
            <person name="Barry K."/>
            <person name="Miller A.N."/>
            <person name="Grigoriev I.V."/>
            <person name="Debuchy R."/>
            <person name="Gladieux P."/>
            <person name="Hiltunen Thoren M."/>
            <person name="Johannesson H."/>
        </authorList>
    </citation>
    <scope>NUCLEOTIDE SEQUENCE [LARGE SCALE GENOMIC DNA]</scope>
    <source>
        <strain evidence="2 3">FGSC 10403</strain>
    </source>
</reference>
<dbReference type="GeneID" id="87879591"/>
<sequence>MLVRRRTTILSVRLQLWFTPSLLSGPKETCNQSDNRHELHEDEGARVIWIDGGRVLVWKSRVGRGSQKKFQSLGCSEKD</sequence>